<organism evidence="1 2">
    <name type="scientific">Trichosporon asahii var. asahii (strain CBS 8904)</name>
    <name type="common">Yeast</name>
    <dbReference type="NCBI Taxonomy" id="1220162"/>
    <lineage>
        <taxon>Eukaryota</taxon>
        <taxon>Fungi</taxon>
        <taxon>Dikarya</taxon>
        <taxon>Basidiomycota</taxon>
        <taxon>Agaricomycotina</taxon>
        <taxon>Tremellomycetes</taxon>
        <taxon>Trichosporonales</taxon>
        <taxon>Trichosporonaceae</taxon>
        <taxon>Trichosporon</taxon>
    </lineage>
</organism>
<evidence type="ECO:0000313" key="1">
    <source>
        <dbReference type="EMBL" id="EKD05203.1"/>
    </source>
</evidence>
<accession>K1W8T3</accession>
<dbReference type="Proteomes" id="UP000006757">
    <property type="component" value="Unassembled WGS sequence"/>
</dbReference>
<dbReference type="EMBL" id="AMBO01000140">
    <property type="protein sequence ID" value="EKD05203.1"/>
    <property type="molecule type" value="Genomic_DNA"/>
</dbReference>
<dbReference type="AlphaFoldDB" id="K1W8T3"/>
<name>K1W8T3_TRIAC</name>
<proteinExistence type="predicted"/>
<sequence>MTTTFNPDDYPHIIEAVVWSSDWPTLLKLRLVSSRMKRFVDPLLCKDLLELSTDSTGDLTVSAWIPWLYDHPLCIPYFHPSGNEFIQRAAMNRAKRIRVICERATFRLNELLQWISPEAEVVFLHSPAAVFDVDTRIPVCAGLTIEAQIDPHCACQDESRGKLTHQSKAVAIHFVSGGGEERSGLPRCVVIDGAVNLGVQHLDLVDFFSDIRPMLCGDADIDTHPELRVRVKKRWGSESERARLKLAERFSVEESRVYYW</sequence>
<dbReference type="HOGENOM" id="CLU_083702_0_0_1"/>
<comment type="caution">
    <text evidence="1">The sequence shown here is derived from an EMBL/GenBank/DDBJ whole genome shotgun (WGS) entry which is preliminary data.</text>
</comment>
<keyword evidence="2" id="KW-1185">Reference proteome</keyword>
<dbReference type="InParanoid" id="K1W8T3"/>
<evidence type="ECO:0000313" key="2">
    <source>
        <dbReference type="Proteomes" id="UP000006757"/>
    </source>
</evidence>
<protein>
    <recommendedName>
        <fullName evidence="3">F-box domain-containing protein</fullName>
    </recommendedName>
</protein>
<reference evidence="1 2" key="1">
    <citation type="journal article" date="2012" name="Eukaryot. Cell">
        <title>Genome sequence of the Trichosporon asahii environmental strain CBS 8904.</title>
        <authorList>
            <person name="Yang R.Y."/>
            <person name="Li H.T."/>
            <person name="Zhu H."/>
            <person name="Zhou G.P."/>
            <person name="Wang M."/>
            <person name="Wang L."/>
        </authorList>
    </citation>
    <scope>NUCLEOTIDE SEQUENCE [LARGE SCALE GENOMIC DNA]</scope>
    <source>
        <strain evidence="1 2">CBS 8904</strain>
    </source>
</reference>
<evidence type="ECO:0008006" key="3">
    <source>
        <dbReference type="Google" id="ProtNLM"/>
    </source>
</evidence>
<gene>
    <name evidence="1" type="ORF">A1Q2_00433</name>
</gene>